<proteinExistence type="predicted"/>
<dbReference type="AlphaFoldDB" id="A0AAW2S0D8"/>
<evidence type="ECO:0000256" key="1">
    <source>
        <dbReference type="SAM" id="MobiDB-lite"/>
    </source>
</evidence>
<feature type="domain" description="Myb/SANT-like" evidence="2">
    <location>
        <begin position="21"/>
        <end position="108"/>
    </location>
</feature>
<comment type="caution">
    <text evidence="3">The sequence shown here is derived from an EMBL/GenBank/DDBJ whole genome shotgun (WGS) entry which is preliminary data.</text>
</comment>
<reference evidence="3" key="1">
    <citation type="submission" date="2020-06" db="EMBL/GenBank/DDBJ databases">
        <authorList>
            <person name="Li T."/>
            <person name="Hu X."/>
            <person name="Zhang T."/>
            <person name="Song X."/>
            <person name="Zhang H."/>
            <person name="Dai N."/>
            <person name="Sheng W."/>
            <person name="Hou X."/>
            <person name="Wei L."/>
        </authorList>
    </citation>
    <scope>NUCLEOTIDE SEQUENCE</scope>
    <source>
        <strain evidence="3">G02</strain>
        <tissue evidence="3">Leaf</tissue>
    </source>
</reference>
<dbReference type="PANTHER" id="PTHR47584:SF14">
    <property type="entry name" value="L10-INTERACTING MYB DOMAIN-CONTAINING PROTEIN-LIKE"/>
    <property type="match status" value="1"/>
</dbReference>
<feature type="compositionally biased region" description="Basic and acidic residues" evidence="1">
    <location>
        <begin position="131"/>
        <end position="140"/>
    </location>
</feature>
<dbReference type="InterPro" id="IPR024752">
    <property type="entry name" value="Myb/SANT-like_dom"/>
</dbReference>
<evidence type="ECO:0000313" key="3">
    <source>
        <dbReference type="EMBL" id="KAL0385196.1"/>
    </source>
</evidence>
<sequence length="285" mass="32645">MMQHQNDAGSSQSSRSDKVVWTTEMERVFIELMHEEFTTHRLQSSTFPPWVWARLTDKMNSIFNQNYMFTTAQLKGKLNRLRHSWRLLNNILTRGTGWGWDSVRNTITDDAGRLEELPGKQGGLARGSSQPRREIHCSQDRDDEQMDVTQSGSRRSRDEYEDTAFSQSPPLTSPGEYSSSPQPAQTSAGPSGSGRRVRRGMTELNAKKCETMDMLNESMQGKIDRTGPKATESIERCVDELTKFADLPDIVFTTALERFHSHSTRTIFLRLNDENKLRWLHSLNK</sequence>
<reference evidence="3" key="2">
    <citation type="journal article" date="2024" name="Plant">
        <title>Genomic evolution and insights into agronomic trait innovations of Sesamum species.</title>
        <authorList>
            <person name="Miao H."/>
            <person name="Wang L."/>
            <person name="Qu L."/>
            <person name="Liu H."/>
            <person name="Sun Y."/>
            <person name="Le M."/>
            <person name="Wang Q."/>
            <person name="Wei S."/>
            <person name="Zheng Y."/>
            <person name="Lin W."/>
            <person name="Duan Y."/>
            <person name="Cao H."/>
            <person name="Xiong S."/>
            <person name="Wang X."/>
            <person name="Wei L."/>
            <person name="Li C."/>
            <person name="Ma Q."/>
            <person name="Ju M."/>
            <person name="Zhao R."/>
            <person name="Li G."/>
            <person name="Mu C."/>
            <person name="Tian Q."/>
            <person name="Mei H."/>
            <person name="Zhang T."/>
            <person name="Gao T."/>
            <person name="Zhang H."/>
        </authorList>
    </citation>
    <scope>NUCLEOTIDE SEQUENCE</scope>
    <source>
        <strain evidence="3">G02</strain>
    </source>
</reference>
<accession>A0AAW2S0D8</accession>
<protein>
    <recommendedName>
        <fullName evidence="2">Myb/SANT-like domain-containing protein</fullName>
    </recommendedName>
</protein>
<feature type="compositionally biased region" description="Polar residues" evidence="1">
    <location>
        <begin position="164"/>
        <end position="186"/>
    </location>
</feature>
<evidence type="ECO:0000259" key="2">
    <source>
        <dbReference type="Pfam" id="PF12776"/>
    </source>
</evidence>
<dbReference type="EMBL" id="JACGWJ010000012">
    <property type="protein sequence ID" value="KAL0385196.1"/>
    <property type="molecule type" value="Genomic_DNA"/>
</dbReference>
<gene>
    <name evidence="3" type="ORF">Sradi_2913900</name>
</gene>
<feature type="region of interest" description="Disordered" evidence="1">
    <location>
        <begin position="111"/>
        <end position="198"/>
    </location>
</feature>
<dbReference type="Pfam" id="PF12776">
    <property type="entry name" value="Myb_DNA-bind_3"/>
    <property type="match status" value="1"/>
</dbReference>
<dbReference type="PANTHER" id="PTHR47584">
    <property type="match status" value="1"/>
</dbReference>
<organism evidence="3">
    <name type="scientific">Sesamum radiatum</name>
    <name type="common">Black benniseed</name>
    <dbReference type="NCBI Taxonomy" id="300843"/>
    <lineage>
        <taxon>Eukaryota</taxon>
        <taxon>Viridiplantae</taxon>
        <taxon>Streptophyta</taxon>
        <taxon>Embryophyta</taxon>
        <taxon>Tracheophyta</taxon>
        <taxon>Spermatophyta</taxon>
        <taxon>Magnoliopsida</taxon>
        <taxon>eudicotyledons</taxon>
        <taxon>Gunneridae</taxon>
        <taxon>Pentapetalae</taxon>
        <taxon>asterids</taxon>
        <taxon>lamiids</taxon>
        <taxon>Lamiales</taxon>
        <taxon>Pedaliaceae</taxon>
        <taxon>Sesamum</taxon>
    </lineage>
</organism>
<name>A0AAW2S0D8_SESRA</name>
<dbReference type="InterPro" id="IPR045026">
    <property type="entry name" value="LIMYB"/>
</dbReference>